<reference evidence="2 3" key="1">
    <citation type="journal article" date="2018" name="Mol. Biol. Evol.">
        <title>Broad Genomic Sampling Reveals a Smut Pathogenic Ancestry of the Fungal Clade Ustilaginomycotina.</title>
        <authorList>
            <person name="Kijpornyongpan T."/>
            <person name="Mondo S.J."/>
            <person name="Barry K."/>
            <person name="Sandor L."/>
            <person name="Lee J."/>
            <person name="Lipzen A."/>
            <person name="Pangilinan J."/>
            <person name="LaButti K."/>
            <person name="Hainaut M."/>
            <person name="Henrissat B."/>
            <person name="Grigoriev I.V."/>
            <person name="Spatafora J.W."/>
            <person name="Aime M.C."/>
        </authorList>
    </citation>
    <scope>NUCLEOTIDE SEQUENCE [LARGE SCALE GENOMIC DNA]</scope>
    <source>
        <strain evidence="2 3">MCA 3882</strain>
    </source>
</reference>
<evidence type="ECO:0000256" key="1">
    <source>
        <dbReference type="SAM" id="MobiDB-lite"/>
    </source>
</evidence>
<dbReference type="SUPFAM" id="SSF52047">
    <property type="entry name" value="RNI-like"/>
    <property type="match status" value="1"/>
</dbReference>
<protein>
    <recommendedName>
        <fullName evidence="4">RNI-like protein</fullName>
    </recommendedName>
</protein>
<dbReference type="GO" id="GO:0031146">
    <property type="term" value="P:SCF-dependent proteasomal ubiquitin-dependent protein catabolic process"/>
    <property type="evidence" value="ECO:0007669"/>
    <property type="project" value="TreeGrafter"/>
</dbReference>
<feature type="region of interest" description="Disordered" evidence="1">
    <location>
        <begin position="104"/>
        <end position="171"/>
    </location>
</feature>
<feature type="compositionally biased region" description="Low complexity" evidence="1">
    <location>
        <begin position="1273"/>
        <end position="1300"/>
    </location>
</feature>
<feature type="region of interest" description="Disordered" evidence="1">
    <location>
        <begin position="1382"/>
        <end position="1417"/>
    </location>
</feature>
<dbReference type="OrthoDB" id="550575at2759"/>
<dbReference type="InterPro" id="IPR006553">
    <property type="entry name" value="Leu-rich_rpt_Cys-con_subtyp"/>
</dbReference>
<dbReference type="Proteomes" id="UP000245771">
    <property type="component" value="Unassembled WGS sequence"/>
</dbReference>
<evidence type="ECO:0000313" key="3">
    <source>
        <dbReference type="Proteomes" id="UP000245771"/>
    </source>
</evidence>
<feature type="compositionally biased region" description="Low complexity" evidence="1">
    <location>
        <begin position="229"/>
        <end position="239"/>
    </location>
</feature>
<feature type="compositionally biased region" description="Basic and acidic residues" evidence="1">
    <location>
        <begin position="448"/>
        <end position="457"/>
    </location>
</feature>
<name>A0A316VET2_9BASI</name>
<dbReference type="SMART" id="SM00367">
    <property type="entry name" value="LRR_CC"/>
    <property type="match status" value="6"/>
</dbReference>
<sequence>MVRGKGKKRVWNLSASNNTLQASDYAFLIAVEANTEERLVIDKQIEWQLFCEEHVSLQQETVVEIEIVTRASLIDLSSDTNSNPIVSSIQISIEDLYKKVQQLSQPKPARGITQNAPEPQKQHTQPPKPTFAFHSVEPQVIKPRKQTESTTATTSESKPDTAPTPAQAPPTQLSFEDIMARSRMQGESLNHLFGSMQARSAGHQPDRMQEEQAEPSMTQDTQRDEEPEQPASQEAQSAPIGQNVGNMNSYLQDAWQERLSQMGHGPDSGSPYAKLRSGKIKELPSDMTGNVPGPSGYQETPLTMPAMVASTSATGARELHGISEEMSTSNNHDNEELFVFPTTSSVQASPRLSNLQQERMSNTEDYMMSGSTPTTRSAKSSLLINKIFKHRRGNSDLTRSSAPSFQFGHGRETPEGARTPQSFNSSLFRRRPLSVKSLSDALVGSTRKRVDTGESSKARPSTATGGNATPVQSTTPSSFDRRRRHKAVRSLSDFNLFSMSQRRRRNDSTQSVPTLSIDANLPREGNGSQNMIAMKNDHPQLQNEAGITHQSKTGKDIARPTLLRASHSTPLSSTTINLSSAGGITLHAPSVADPSFTWTRSSNELDDHAFKIYKPSRNLFDIMLPREIQLNCFKALIESHQEEATQGCNDVQRIAAKRRGKAKAMRELVRLSAVSRNWQSLTLDGQLWSELDLSTATNVSDECVKRIIGFAGPFIKSINMRNMQHTSSQLLIDMSTPSTSVAEQRSQVNPRNIPGARQRAKTASRLPMMTISNTNLSLPSLTSLNLQGCRSISKDALHHTLVRLPQLRSLNISNLTEVANDTLLILGASLPRLLSLNISRCSNVTGDGLMNFIDAAQGSLYDQSLFKKGSKVIYTSIADVALDMRELRVAGLKDVESSLMNNLGRAMRSLRILDLSYASDLNDDAIAAFVRHPGPPLTSSKKELGNALGNEVSDDDLYGPFVALSARQAGESISYDDQHYRRVHQHLTHLILSSCRSLTDRTCTHLAHSVPQLRCLELANVGNSLRDTGLEKLLQTTPKIERIDVEGAAELGDKFIQALTPSEVYLESIGIFSSSGENANSLITSTRNTSERRSRTLSRLGRRALRRVRQDETEDAMANVEIEERPLPNPTVSDDQSQIPIEPPTGANLTHLIISHLSKIDPNVLVTLVRRCPKLIHLEVDDTRANDALLNEFVGLVKKRKTHGAYISLVDCRALSKSANAEVFASGQARPRKGKVGSEFSQFHYENRAGSKGTGSHGKASSTLQTVARSALNSENAESSGTTEETNTNAQSSNKNSSSSDECDDSLVVVKTFWAWQAVDVRNRIRKRAEARRAAMMAKLNGKQGGSGAMGKFDGSLRSATGKVRDPLAAALHFISSGGLTEDDELEEGGSGRWSRMTTGILGPNDEGEDPRGCSVM</sequence>
<dbReference type="PANTHER" id="PTHR13318">
    <property type="entry name" value="PARTNER OF PAIRED, ISOFORM B-RELATED"/>
    <property type="match status" value="1"/>
</dbReference>
<organism evidence="2 3">
    <name type="scientific">Meira miltonrushii</name>
    <dbReference type="NCBI Taxonomy" id="1280837"/>
    <lineage>
        <taxon>Eukaryota</taxon>
        <taxon>Fungi</taxon>
        <taxon>Dikarya</taxon>
        <taxon>Basidiomycota</taxon>
        <taxon>Ustilaginomycotina</taxon>
        <taxon>Exobasidiomycetes</taxon>
        <taxon>Exobasidiales</taxon>
        <taxon>Brachybasidiaceae</taxon>
        <taxon>Meira</taxon>
    </lineage>
</organism>
<proteinExistence type="predicted"/>
<gene>
    <name evidence="2" type="ORF">FA14DRAFT_172625</name>
</gene>
<feature type="region of interest" description="Disordered" evidence="1">
    <location>
        <begin position="499"/>
        <end position="528"/>
    </location>
</feature>
<dbReference type="EMBL" id="KZ819603">
    <property type="protein sequence ID" value="PWN36040.1"/>
    <property type="molecule type" value="Genomic_DNA"/>
</dbReference>
<dbReference type="STRING" id="1280837.A0A316VET2"/>
<evidence type="ECO:0008006" key="4">
    <source>
        <dbReference type="Google" id="ProtNLM"/>
    </source>
</evidence>
<dbReference type="RefSeq" id="XP_025356342.1">
    <property type="nucleotide sequence ID" value="XM_025500420.1"/>
</dbReference>
<dbReference type="GO" id="GO:0019005">
    <property type="term" value="C:SCF ubiquitin ligase complex"/>
    <property type="evidence" value="ECO:0007669"/>
    <property type="project" value="TreeGrafter"/>
</dbReference>
<dbReference type="Gene3D" id="3.80.10.10">
    <property type="entry name" value="Ribonuclease Inhibitor"/>
    <property type="match status" value="3"/>
</dbReference>
<keyword evidence="3" id="KW-1185">Reference proteome</keyword>
<feature type="region of interest" description="Disordered" evidence="1">
    <location>
        <begin position="1270"/>
        <end position="1302"/>
    </location>
</feature>
<feature type="compositionally biased region" description="Polar residues" evidence="1">
    <location>
        <begin position="458"/>
        <end position="478"/>
    </location>
</feature>
<feature type="compositionally biased region" description="Low complexity" evidence="1">
    <location>
        <begin position="148"/>
        <end position="171"/>
    </location>
</feature>
<evidence type="ECO:0000313" key="2">
    <source>
        <dbReference type="EMBL" id="PWN36040.1"/>
    </source>
</evidence>
<dbReference type="InterPro" id="IPR032675">
    <property type="entry name" value="LRR_dom_sf"/>
</dbReference>
<dbReference type="GeneID" id="37022201"/>
<feature type="compositionally biased region" description="Polar residues" evidence="1">
    <location>
        <begin position="395"/>
        <end position="404"/>
    </location>
</feature>
<accession>A0A316VET2</accession>
<dbReference type="InParanoid" id="A0A316VET2"/>
<feature type="region of interest" description="Disordered" evidence="1">
    <location>
        <begin position="394"/>
        <end position="485"/>
    </location>
</feature>
<feature type="region of interest" description="Disordered" evidence="1">
    <location>
        <begin position="198"/>
        <end position="246"/>
    </location>
</feature>